<dbReference type="AlphaFoldDB" id="A0A6B0GDU7"/>
<sequence>MSDYSAEERRALRNVTDPATESPNLHRTTGLGQQQPAGASEEWLPEDVDDVDVDAMDDDDRELSEEIIEAIERPKQAPSFSKGYLPVCDLPGFGDAYPDCGDDMVHFCEDCGHTSAFGRTCRRSECPRCAPAWARNTAKTITGKLIALRSMLDARRETHQRFHHLMFSPSADWTLENSDPLKRTVKVIKQILSAYGVEGVWFYHPYRGDDSERELDDRGFWKQILGKGLDWDDVKDRLEYAPHFHVIVVGHHIEGSDVTKRVYEETDWILHRIHRDNSSISIPDDYALARAVSYCLSHTGVRMGYHDNGRNSNEYQYIGDTLREAQILDKYDPYVTKLVRRASVDTLGLSYNDFDCRVEREVGPRVIDMDSLPGFASKGDDDRDLDAAASTSTADQEVGVDDVLEGSDQDDTAFELRECTGTMSRISTAHRVLDDPEWDGEFADDLRDAYEEWLLDDPGREDRRGG</sequence>
<dbReference type="Proteomes" id="UP000451471">
    <property type="component" value="Unassembled WGS sequence"/>
</dbReference>
<feature type="compositionally biased region" description="Basic and acidic residues" evidence="1">
    <location>
        <begin position="1"/>
        <end position="11"/>
    </location>
</feature>
<evidence type="ECO:0000313" key="2">
    <source>
        <dbReference type="EMBL" id="MWG32982.1"/>
    </source>
</evidence>
<proteinExistence type="predicted"/>
<evidence type="ECO:0000256" key="1">
    <source>
        <dbReference type="SAM" id="MobiDB-lite"/>
    </source>
</evidence>
<feature type="compositionally biased region" description="Polar residues" evidence="1">
    <location>
        <begin position="17"/>
        <end position="37"/>
    </location>
</feature>
<keyword evidence="3" id="KW-1185">Reference proteome</keyword>
<reference evidence="2 3" key="1">
    <citation type="submission" date="2019-12" db="EMBL/GenBank/DDBJ databases">
        <title>Halocatena pleomorpha gen. nov. sp. nov., an extremely halophilic archaeon of family Halobacteriaceae isolated from saltpan soil.</title>
        <authorList>
            <person name="Pal Y."/>
            <person name="Verma A."/>
            <person name="Krishnamurthi S."/>
            <person name="Kumar P."/>
        </authorList>
    </citation>
    <scope>NUCLEOTIDE SEQUENCE [LARGE SCALE GENOMIC DNA]</scope>
    <source>
        <strain evidence="2 3">JCM 16495</strain>
    </source>
</reference>
<accession>A0A6B0GDU7</accession>
<evidence type="ECO:0000313" key="3">
    <source>
        <dbReference type="Proteomes" id="UP000451471"/>
    </source>
</evidence>
<dbReference type="RefSeq" id="WP_158202708.1">
    <property type="nucleotide sequence ID" value="NZ_WSZK01000001.1"/>
</dbReference>
<name>A0A6B0GDU7_9EURY</name>
<dbReference type="OrthoDB" id="271867at2157"/>
<feature type="region of interest" description="Disordered" evidence="1">
    <location>
        <begin position="1"/>
        <end position="48"/>
    </location>
</feature>
<dbReference type="EMBL" id="WSZK01000001">
    <property type="protein sequence ID" value="MWG32982.1"/>
    <property type="molecule type" value="Genomic_DNA"/>
</dbReference>
<protein>
    <submittedName>
        <fullName evidence="2">Uncharacterized protein</fullName>
    </submittedName>
</protein>
<gene>
    <name evidence="2" type="ORF">GQS65_00480</name>
</gene>
<organism evidence="2 3">
    <name type="scientific">Halomarina oriensis</name>
    <dbReference type="NCBI Taxonomy" id="671145"/>
    <lineage>
        <taxon>Archaea</taxon>
        <taxon>Methanobacteriati</taxon>
        <taxon>Methanobacteriota</taxon>
        <taxon>Stenosarchaea group</taxon>
        <taxon>Halobacteria</taxon>
        <taxon>Halobacteriales</taxon>
        <taxon>Natronomonadaceae</taxon>
        <taxon>Halomarina</taxon>
    </lineage>
</organism>
<feature type="region of interest" description="Disordered" evidence="1">
    <location>
        <begin position="373"/>
        <end position="396"/>
    </location>
</feature>
<comment type="caution">
    <text evidence="2">The sequence shown here is derived from an EMBL/GenBank/DDBJ whole genome shotgun (WGS) entry which is preliminary data.</text>
</comment>